<organism evidence="7 8">
    <name type="scientific">Mugilogobius chulae</name>
    <name type="common">yellowstripe goby</name>
    <dbReference type="NCBI Taxonomy" id="88201"/>
    <lineage>
        <taxon>Eukaryota</taxon>
        <taxon>Metazoa</taxon>
        <taxon>Chordata</taxon>
        <taxon>Craniata</taxon>
        <taxon>Vertebrata</taxon>
        <taxon>Euteleostomi</taxon>
        <taxon>Actinopterygii</taxon>
        <taxon>Neopterygii</taxon>
        <taxon>Teleostei</taxon>
        <taxon>Neoteleostei</taxon>
        <taxon>Acanthomorphata</taxon>
        <taxon>Gobiaria</taxon>
        <taxon>Gobiiformes</taxon>
        <taxon>Gobioidei</taxon>
        <taxon>Gobiidae</taxon>
        <taxon>Gobionellinae</taxon>
        <taxon>Mugilogobius</taxon>
    </lineage>
</organism>
<dbReference type="AlphaFoldDB" id="A0AAW0PIP8"/>
<evidence type="ECO:0000256" key="5">
    <source>
        <dbReference type="SAM" id="SignalP"/>
    </source>
</evidence>
<feature type="signal peptide" evidence="5">
    <location>
        <begin position="1"/>
        <end position="19"/>
    </location>
</feature>
<dbReference type="PROSITE" id="PS50835">
    <property type="entry name" value="IG_LIKE"/>
    <property type="match status" value="1"/>
</dbReference>
<protein>
    <recommendedName>
        <fullName evidence="6">Ig-like domain-containing protein</fullName>
    </recommendedName>
</protein>
<evidence type="ECO:0000313" key="8">
    <source>
        <dbReference type="Proteomes" id="UP001460270"/>
    </source>
</evidence>
<comment type="caution">
    <text evidence="7">The sequence shown here is derived from an EMBL/GenBank/DDBJ whole genome shotgun (WGS) entry which is preliminary data.</text>
</comment>
<dbReference type="Gene3D" id="2.60.40.10">
    <property type="entry name" value="Immunoglobulins"/>
    <property type="match status" value="3"/>
</dbReference>
<dbReference type="InterPro" id="IPR036179">
    <property type="entry name" value="Ig-like_dom_sf"/>
</dbReference>
<gene>
    <name evidence="7" type="ORF">WMY93_009696</name>
</gene>
<evidence type="ECO:0000313" key="7">
    <source>
        <dbReference type="EMBL" id="KAK7922794.1"/>
    </source>
</evidence>
<keyword evidence="2 5" id="KW-0732">Signal</keyword>
<evidence type="ECO:0000256" key="1">
    <source>
        <dbReference type="ARBA" id="ARBA00004370"/>
    </source>
</evidence>
<keyword evidence="8" id="KW-1185">Reference proteome</keyword>
<dbReference type="GO" id="GO:0016020">
    <property type="term" value="C:membrane"/>
    <property type="evidence" value="ECO:0007669"/>
    <property type="project" value="UniProtKB-SubCell"/>
</dbReference>
<sequence length="312" mass="35331">MGPVWALLLLLHITQNTEGFCDARVNNAQCYGALGGTIEIQLMDIGSATYKCQWKKNKQNIFVWRKNVVQTNKLENRSVFNASTGIIQIQNLTYNDNDSYSLEFNNKDGKQTKKTLHKLIIEAPVSFVLLQHKYLSNGEVRATCTPQRGDSLEYSWTLNGHNLTDSELLYKNSENNITLRQNTAGRLRCSVKNHISQEFKEINFSACDCDAGVTDAQCYGALGGTIEIQLMDSGSVTHRCRWKKNNKIIFEWKNNAVRTNKLENRSVFNASTGIIQIQNLTLSDSDSYSLEFYNKEGKQTKATLHKLIIEGK</sequence>
<name>A0AAW0PIP8_9GOBI</name>
<keyword evidence="4" id="KW-0325">Glycoprotein</keyword>
<dbReference type="SUPFAM" id="SSF48726">
    <property type="entry name" value="Immunoglobulin"/>
    <property type="match status" value="2"/>
</dbReference>
<evidence type="ECO:0000256" key="2">
    <source>
        <dbReference type="ARBA" id="ARBA00022729"/>
    </source>
</evidence>
<evidence type="ECO:0000256" key="4">
    <source>
        <dbReference type="ARBA" id="ARBA00023180"/>
    </source>
</evidence>
<proteinExistence type="predicted"/>
<comment type="subcellular location">
    <subcellularLocation>
        <location evidence="1">Membrane</location>
    </subcellularLocation>
</comment>
<dbReference type="InterPro" id="IPR007110">
    <property type="entry name" value="Ig-like_dom"/>
</dbReference>
<dbReference type="PANTHER" id="PTHR12080">
    <property type="entry name" value="SIGNALING LYMPHOCYTIC ACTIVATION MOLECULE"/>
    <property type="match status" value="1"/>
</dbReference>
<dbReference type="EMBL" id="JBBPFD010000006">
    <property type="protein sequence ID" value="KAK7922794.1"/>
    <property type="molecule type" value="Genomic_DNA"/>
</dbReference>
<dbReference type="InterPro" id="IPR015631">
    <property type="entry name" value="CD2/SLAM_rcpt"/>
</dbReference>
<dbReference type="InterPro" id="IPR013783">
    <property type="entry name" value="Ig-like_fold"/>
</dbReference>
<dbReference type="Proteomes" id="UP001460270">
    <property type="component" value="Unassembled WGS sequence"/>
</dbReference>
<dbReference type="PANTHER" id="PTHR12080:SF111">
    <property type="entry name" value="IMMUNOGLOBULIN V-SET DOMAIN-CONTAINING PROTEIN"/>
    <property type="match status" value="1"/>
</dbReference>
<accession>A0AAW0PIP8</accession>
<evidence type="ECO:0000256" key="3">
    <source>
        <dbReference type="ARBA" id="ARBA00023136"/>
    </source>
</evidence>
<keyword evidence="3" id="KW-0472">Membrane</keyword>
<evidence type="ECO:0000259" key="6">
    <source>
        <dbReference type="PROSITE" id="PS50835"/>
    </source>
</evidence>
<feature type="domain" description="Ig-like" evidence="6">
    <location>
        <begin position="124"/>
        <end position="205"/>
    </location>
</feature>
<reference evidence="8" key="1">
    <citation type="submission" date="2024-04" db="EMBL/GenBank/DDBJ databases">
        <title>Salinicola lusitanus LLJ914,a marine bacterium isolated from the Okinawa Trough.</title>
        <authorList>
            <person name="Li J."/>
        </authorList>
    </citation>
    <scope>NUCLEOTIDE SEQUENCE [LARGE SCALE GENOMIC DNA]</scope>
</reference>
<feature type="chain" id="PRO_5043429841" description="Ig-like domain-containing protein" evidence="5">
    <location>
        <begin position="20"/>
        <end position="312"/>
    </location>
</feature>